<dbReference type="Pfam" id="PF01607">
    <property type="entry name" value="CBM_14"/>
    <property type="match status" value="1"/>
</dbReference>
<dbReference type="HOGENOM" id="CLU_2298645_0_0_1"/>
<protein>
    <recommendedName>
        <fullName evidence="2">Chitin-binding type-2 domain-containing protein</fullName>
    </recommendedName>
</protein>
<dbReference type="Gene3D" id="2.170.140.10">
    <property type="entry name" value="Chitin binding domain"/>
    <property type="match status" value="1"/>
</dbReference>
<keyword evidence="1" id="KW-0732">Signal</keyword>
<evidence type="ECO:0000259" key="2">
    <source>
        <dbReference type="PROSITE" id="PS50940"/>
    </source>
</evidence>
<sequence>MAKQLLVALVLVVGLFQAGQCAAVAQERGIKIAHEQPKEFICTDDGTYPSPGECTDVYYLCSGGVAYPQACLDGNVFDPVTFVCTPSDEASCNQKFNCPAD</sequence>
<dbReference type="EMBL" id="GL736568">
    <property type="protein sequence ID" value="EFX60359.1"/>
    <property type="molecule type" value="Genomic_DNA"/>
</dbReference>
<name>E9I6M1_DAPPU</name>
<feature type="chain" id="PRO_5003242100" description="Chitin-binding type-2 domain-containing protein" evidence="1">
    <location>
        <begin position="22"/>
        <end position="101"/>
    </location>
</feature>
<dbReference type="OrthoDB" id="6020543at2759"/>
<dbReference type="PhylomeDB" id="E9I6M1"/>
<organism evidence="3 4">
    <name type="scientific">Daphnia pulex</name>
    <name type="common">Water flea</name>
    <dbReference type="NCBI Taxonomy" id="6669"/>
    <lineage>
        <taxon>Eukaryota</taxon>
        <taxon>Metazoa</taxon>
        <taxon>Ecdysozoa</taxon>
        <taxon>Arthropoda</taxon>
        <taxon>Crustacea</taxon>
        <taxon>Branchiopoda</taxon>
        <taxon>Diplostraca</taxon>
        <taxon>Cladocera</taxon>
        <taxon>Anomopoda</taxon>
        <taxon>Daphniidae</taxon>
        <taxon>Daphnia</taxon>
    </lineage>
</organism>
<dbReference type="PROSITE" id="PS50940">
    <property type="entry name" value="CHIT_BIND_II"/>
    <property type="match status" value="1"/>
</dbReference>
<dbReference type="InParanoid" id="E9I6M1"/>
<accession>E9I6M1</accession>
<gene>
    <name evidence="3" type="ORF">DAPPUDRAFT_343224</name>
</gene>
<feature type="signal peptide" evidence="1">
    <location>
        <begin position="1"/>
        <end position="21"/>
    </location>
</feature>
<feature type="domain" description="Chitin-binding type-2" evidence="2">
    <location>
        <begin position="39"/>
        <end position="94"/>
    </location>
</feature>
<dbReference type="AlphaFoldDB" id="E9I6M1"/>
<evidence type="ECO:0000313" key="3">
    <source>
        <dbReference type="EMBL" id="EFX60359.1"/>
    </source>
</evidence>
<dbReference type="InterPro" id="IPR036508">
    <property type="entry name" value="Chitin-bd_dom_sf"/>
</dbReference>
<proteinExistence type="predicted"/>
<evidence type="ECO:0000313" key="4">
    <source>
        <dbReference type="Proteomes" id="UP000000305"/>
    </source>
</evidence>
<dbReference type="Proteomes" id="UP000000305">
    <property type="component" value="Unassembled WGS sequence"/>
</dbReference>
<dbReference type="GO" id="GO:0005576">
    <property type="term" value="C:extracellular region"/>
    <property type="evidence" value="ECO:0007669"/>
    <property type="project" value="InterPro"/>
</dbReference>
<keyword evidence="4" id="KW-1185">Reference proteome</keyword>
<dbReference type="SMART" id="SM00494">
    <property type="entry name" value="ChtBD2"/>
    <property type="match status" value="1"/>
</dbReference>
<dbReference type="InterPro" id="IPR002557">
    <property type="entry name" value="Chitin-bd_dom"/>
</dbReference>
<dbReference type="SUPFAM" id="SSF57625">
    <property type="entry name" value="Invertebrate chitin-binding proteins"/>
    <property type="match status" value="1"/>
</dbReference>
<dbReference type="KEGG" id="dpx:DAPPUDRAFT_343224"/>
<evidence type="ECO:0000256" key="1">
    <source>
        <dbReference type="SAM" id="SignalP"/>
    </source>
</evidence>
<dbReference type="GO" id="GO:0008061">
    <property type="term" value="F:chitin binding"/>
    <property type="evidence" value="ECO:0007669"/>
    <property type="project" value="InterPro"/>
</dbReference>
<reference evidence="3 4" key="1">
    <citation type="journal article" date="2011" name="Science">
        <title>The ecoresponsive genome of Daphnia pulex.</title>
        <authorList>
            <person name="Colbourne J.K."/>
            <person name="Pfrender M.E."/>
            <person name="Gilbert D."/>
            <person name="Thomas W.K."/>
            <person name="Tucker A."/>
            <person name="Oakley T.H."/>
            <person name="Tokishita S."/>
            <person name="Aerts A."/>
            <person name="Arnold G.J."/>
            <person name="Basu M.K."/>
            <person name="Bauer D.J."/>
            <person name="Caceres C.E."/>
            <person name="Carmel L."/>
            <person name="Casola C."/>
            <person name="Choi J.H."/>
            <person name="Detter J.C."/>
            <person name="Dong Q."/>
            <person name="Dusheyko S."/>
            <person name="Eads B.D."/>
            <person name="Frohlich T."/>
            <person name="Geiler-Samerotte K.A."/>
            <person name="Gerlach D."/>
            <person name="Hatcher P."/>
            <person name="Jogdeo S."/>
            <person name="Krijgsveld J."/>
            <person name="Kriventseva E.V."/>
            <person name="Kultz D."/>
            <person name="Laforsch C."/>
            <person name="Lindquist E."/>
            <person name="Lopez J."/>
            <person name="Manak J.R."/>
            <person name="Muller J."/>
            <person name="Pangilinan J."/>
            <person name="Patwardhan R.P."/>
            <person name="Pitluck S."/>
            <person name="Pritham E.J."/>
            <person name="Rechtsteiner A."/>
            <person name="Rho M."/>
            <person name="Rogozin I.B."/>
            <person name="Sakarya O."/>
            <person name="Salamov A."/>
            <person name="Schaack S."/>
            <person name="Shapiro H."/>
            <person name="Shiga Y."/>
            <person name="Skalitzky C."/>
            <person name="Smith Z."/>
            <person name="Souvorov A."/>
            <person name="Sung W."/>
            <person name="Tang Z."/>
            <person name="Tsuchiya D."/>
            <person name="Tu H."/>
            <person name="Vos H."/>
            <person name="Wang M."/>
            <person name="Wolf Y.I."/>
            <person name="Yamagata H."/>
            <person name="Yamada T."/>
            <person name="Ye Y."/>
            <person name="Shaw J.R."/>
            <person name="Andrews J."/>
            <person name="Crease T.J."/>
            <person name="Tang H."/>
            <person name="Lucas S.M."/>
            <person name="Robertson H.M."/>
            <person name="Bork P."/>
            <person name="Koonin E.V."/>
            <person name="Zdobnov E.M."/>
            <person name="Grigoriev I.V."/>
            <person name="Lynch M."/>
            <person name="Boore J.L."/>
        </authorList>
    </citation>
    <scope>NUCLEOTIDE SEQUENCE [LARGE SCALE GENOMIC DNA]</scope>
</reference>
<feature type="non-terminal residue" evidence="3">
    <location>
        <position position="101"/>
    </location>
</feature>